<dbReference type="InterPro" id="IPR036322">
    <property type="entry name" value="WD40_repeat_dom_sf"/>
</dbReference>
<dbReference type="EMBL" id="BMIQ01000003">
    <property type="protein sequence ID" value="GGE03190.1"/>
    <property type="molecule type" value="Genomic_DNA"/>
</dbReference>
<dbReference type="Pfam" id="PF00069">
    <property type="entry name" value="Pkinase"/>
    <property type="match status" value="1"/>
</dbReference>
<dbReference type="PANTHER" id="PTHR44019">
    <property type="entry name" value="WD REPEAT-CONTAINING PROTEIN 55"/>
    <property type="match status" value="1"/>
</dbReference>
<dbReference type="InterPro" id="IPR049052">
    <property type="entry name" value="nSTAND1"/>
</dbReference>
<dbReference type="InterPro" id="IPR027417">
    <property type="entry name" value="P-loop_NTPase"/>
</dbReference>
<comment type="caution">
    <text evidence="5">The sequence shown here is derived from an EMBL/GenBank/DDBJ whole genome shotgun (WGS) entry which is preliminary data.</text>
</comment>
<dbReference type="InterPro" id="IPR001680">
    <property type="entry name" value="WD40_rpt"/>
</dbReference>
<dbReference type="InterPro" id="IPR000719">
    <property type="entry name" value="Prot_kinase_dom"/>
</dbReference>
<feature type="repeat" description="WD" evidence="3">
    <location>
        <begin position="1206"/>
        <end position="1247"/>
    </location>
</feature>
<dbReference type="Gene3D" id="3.30.200.20">
    <property type="entry name" value="Phosphorylase Kinase, domain 1"/>
    <property type="match status" value="1"/>
</dbReference>
<dbReference type="PROSITE" id="PS00678">
    <property type="entry name" value="WD_REPEATS_1"/>
    <property type="match status" value="2"/>
</dbReference>
<dbReference type="SUPFAM" id="SSF50978">
    <property type="entry name" value="WD40 repeat-like"/>
    <property type="match status" value="2"/>
</dbReference>
<dbReference type="PANTHER" id="PTHR44019:SF8">
    <property type="entry name" value="POC1 CENTRIOLAR PROTEIN HOMOLOG"/>
    <property type="match status" value="1"/>
</dbReference>
<feature type="repeat" description="WD" evidence="3">
    <location>
        <begin position="1373"/>
        <end position="1414"/>
    </location>
</feature>
<feature type="repeat" description="WD" evidence="3">
    <location>
        <begin position="1416"/>
        <end position="1449"/>
    </location>
</feature>
<keyword evidence="6" id="KW-1185">Reference proteome</keyword>
<dbReference type="RefSeq" id="WP_188908479.1">
    <property type="nucleotide sequence ID" value="NZ_BMIQ01000003.1"/>
</dbReference>
<reference evidence="5" key="2">
    <citation type="submission" date="2020-09" db="EMBL/GenBank/DDBJ databases">
        <authorList>
            <person name="Sun Q."/>
            <person name="Zhou Y."/>
        </authorList>
    </citation>
    <scope>NUCLEOTIDE SEQUENCE</scope>
    <source>
        <strain evidence="5">CGMCC 1.15367</strain>
    </source>
</reference>
<reference evidence="5" key="1">
    <citation type="journal article" date="2014" name="Int. J. Syst. Evol. Microbiol.">
        <title>Complete genome sequence of Corynebacterium casei LMG S-19264T (=DSM 44701T), isolated from a smear-ripened cheese.</title>
        <authorList>
            <consortium name="US DOE Joint Genome Institute (JGI-PGF)"/>
            <person name="Walter F."/>
            <person name="Albersmeier A."/>
            <person name="Kalinowski J."/>
            <person name="Ruckert C."/>
        </authorList>
    </citation>
    <scope>NUCLEOTIDE SEQUENCE</scope>
    <source>
        <strain evidence="5">CGMCC 1.15367</strain>
    </source>
</reference>
<evidence type="ECO:0000313" key="6">
    <source>
        <dbReference type="Proteomes" id="UP000644699"/>
    </source>
</evidence>
<dbReference type="PROSITE" id="PS50082">
    <property type="entry name" value="WD_REPEATS_2"/>
    <property type="match status" value="9"/>
</dbReference>
<evidence type="ECO:0000259" key="4">
    <source>
        <dbReference type="PROSITE" id="PS50011"/>
    </source>
</evidence>
<feature type="repeat" description="WD" evidence="3">
    <location>
        <begin position="1340"/>
        <end position="1372"/>
    </location>
</feature>
<evidence type="ECO:0000256" key="2">
    <source>
        <dbReference type="ARBA" id="ARBA00022737"/>
    </source>
</evidence>
<dbReference type="Proteomes" id="UP000644699">
    <property type="component" value="Unassembled WGS sequence"/>
</dbReference>
<dbReference type="PROSITE" id="PS50011">
    <property type="entry name" value="PROTEIN_KINASE_DOM"/>
    <property type="match status" value="1"/>
</dbReference>
<dbReference type="SMART" id="SM00320">
    <property type="entry name" value="WD40"/>
    <property type="match status" value="13"/>
</dbReference>
<dbReference type="Pfam" id="PF00400">
    <property type="entry name" value="WD40"/>
    <property type="match status" value="8"/>
</dbReference>
<dbReference type="InterPro" id="IPR011009">
    <property type="entry name" value="Kinase-like_dom_sf"/>
</dbReference>
<dbReference type="Pfam" id="PF20703">
    <property type="entry name" value="nSTAND1"/>
    <property type="match status" value="1"/>
</dbReference>
<organism evidence="5 6">
    <name type="scientific">Aureimonas endophytica</name>
    <dbReference type="NCBI Taxonomy" id="2027858"/>
    <lineage>
        <taxon>Bacteria</taxon>
        <taxon>Pseudomonadati</taxon>
        <taxon>Pseudomonadota</taxon>
        <taxon>Alphaproteobacteria</taxon>
        <taxon>Hyphomicrobiales</taxon>
        <taxon>Aurantimonadaceae</taxon>
        <taxon>Aureimonas</taxon>
    </lineage>
</organism>
<dbReference type="GO" id="GO:0004672">
    <property type="term" value="F:protein kinase activity"/>
    <property type="evidence" value="ECO:0007669"/>
    <property type="project" value="InterPro"/>
</dbReference>
<feature type="repeat" description="WD" evidence="3">
    <location>
        <begin position="1038"/>
        <end position="1079"/>
    </location>
</feature>
<dbReference type="PRINTS" id="PR00320">
    <property type="entry name" value="GPROTEINBRPT"/>
</dbReference>
<dbReference type="InterPro" id="IPR015943">
    <property type="entry name" value="WD40/YVTN_repeat-like_dom_sf"/>
</dbReference>
<dbReference type="InterPro" id="IPR008271">
    <property type="entry name" value="Ser/Thr_kinase_AS"/>
</dbReference>
<proteinExistence type="predicted"/>
<dbReference type="Gene3D" id="2.130.10.10">
    <property type="entry name" value="YVTN repeat-like/Quinoprotein amine dehydrogenase"/>
    <property type="match status" value="4"/>
</dbReference>
<feature type="repeat" description="WD" evidence="3">
    <location>
        <begin position="907"/>
        <end position="948"/>
    </location>
</feature>
<dbReference type="Gene3D" id="1.10.510.10">
    <property type="entry name" value="Transferase(Phosphotransferase) domain 1"/>
    <property type="match status" value="1"/>
</dbReference>
<accession>A0A917E4C4</accession>
<keyword evidence="2" id="KW-0677">Repeat</keyword>
<dbReference type="GO" id="GO:0005524">
    <property type="term" value="F:ATP binding"/>
    <property type="evidence" value="ECO:0007669"/>
    <property type="project" value="InterPro"/>
</dbReference>
<dbReference type="InterPro" id="IPR019775">
    <property type="entry name" value="WD40_repeat_CS"/>
</dbReference>
<dbReference type="PROSITE" id="PS00108">
    <property type="entry name" value="PROTEIN_KINASE_ST"/>
    <property type="match status" value="1"/>
</dbReference>
<dbReference type="PROSITE" id="PS50294">
    <property type="entry name" value="WD_REPEATS_REGION"/>
    <property type="match status" value="2"/>
</dbReference>
<evidence type="ECO:0000313" key="5">
    <source>
        <dbReference type="EMBL" id="GGE03190.1"/>
    </source>
</evidence>
<feature type="repeat" description="WD" evidence="3">
    <location>
        <begin position="1123"/>
        <end position="1157"/>
    </location>
</feature>
<gene>
    <name evidence="5" type="ORF">GCM10011390_22560</name>
</gene>
<keyword evidence="1 3" id="KW-0853">WD repeat</keyword>
<evidence type="ECO:0000256" key="3">
    <source>
        <dbReference type="PROSITE-ProRule" id="PRU00221"/>
    </source>
</evidence>
<dbReference type="InterPro" id="IPR050505">
    <property type="entry name" value="WDR55/POC1"/>
</dbReference>
<dbReference type="SUPFAM" id="SSF52540">
    <property type="entry name" value="P-loop containing nucleoside triphosphate hydrolases"/>
    <property type="match status" value="1"/>
</dbReference>
<dbReference type="CDD" id="cd14014">
    <property type="entry name" value="STKc_PknB_like"/>
    <property type="match status" value="1"/>
</dbReference>
<evidence type="ECO:0000256" key="1">
    <source>
        <dbReference type="ARBA" id="ARBA00022574"/>
    </source>
</evidence>
<dbReference type="CDD" id="cd00200">
    <property type="entry name" value="WD40"/>
    <property type="match status" value="2"/>
</dbReference>
<dbReference type="InterPro" id="IPR020472">
    <property type="entry name" value="WD40_PAC1"/>
</dbReference>
<feature type="repeat" description="WD" evidence="3">
    <location>
        <begin position="1087"/>
        <end position="1121"/>
    </location>
</feature>
<protein>
    <recommendedName>
        <fullName evidence="4">Protein kinase domain-containing protein</fullName>
    </recommendedName>
</protein>
<dbReference type="SMART" id="SM00220">
    <property type="entry name" value="S_TKc"/>
    <property type="match status" value="1"/>
</dbReference>
<feature type="domain" description="Protein kinase" evidence="4">
    <location>
        <begin position="10"/>
        <end position="291"/>
    </location>
</feature>
<name>A0A917E4C4_9HYPH</name>
<feature type="repeat" description="WD" evidence="3">
    <location>
        <begin position="961"/>
        <end position="984"/>
    </location>
</feature>
<sequence length="1486" mass="159160">MLLPSYVGRYAVRHEIARGGFAVVVLAWDEELDCAVALKLLAPFDGGGGEAMQERFVKEARLLRRIRSHHVVTVHDVGHLADGRAYFVMDFADRGTLEDWLGRQPPSPAQGTSTVAAHALGPLVDALAEGLGAVHRAGIVHRDIKPANILLQSTFPYGAPSETAANGPQAAPGAAELFRRSRILVGDFGIAKDLAYGDPGATLVGGTPAYQAPEQLDPDRPVTAAADIYSATAVLYRLIAGARPVRAERMAEAISRLPERWHEFMRRGLALDPADRFDSVEAWRAEASDVLAAAAADGTATWGAAPNAAAAVDCPYKGLNAYQPEDGDRFFGREALVEDVVRRMRMRNVLVVGGASGSGKSSLVRAGLLPALRSGALPDSAIWRFALMTPGRDAMAELYFQLAQSLSPASPVIDTATFAARPGLARRLAHPAGTEAPLLLCIDQFEELFTLSPPGQRDAFVAALSAMTDPADSRVRIVLTVRADFYAACARMPWIAECISQNQVLVGPMNSAELRRAIGEPARRANLHLERNLVDAIVEEAGQEDGSLPLVAHALVETWARRKGATLTLEGYRAAGGVAGAIAQTAGAIYDSRFNDSERDAARQLFLQLVTPGEGAGDTRRIVDRGELVDGAGSETTANVIEQMTNARLLTVDERSVQIAHEALLRSWPRLRQWIDEARDDLRMRQRVIRHAEEWEAAGGDPDLLLRGTSLLAAGDWQSRNPHQGSATTRAFIDASLTEKLGAEAAEQQRLSRFRRLRIAAVAMLSVLTAGACVASVAAYLGYREAHLNEQKAAAATRQSEARFATALGAISAGLAREDPRLALFLAGEAVLRAGDDPPGFDARVAMIAARQQLSDETPQPLGSPVSVGDALSIAMSPNGRLLAVGGRDGTVRMIDTGTRQFAGTSYAAHEGGIEHLEFSPDGRLLATIGNDAAVRTWALRDNGSIEPAAAAAKLGDVGWSVAFDPTGNWLATASEDQTVRLWNARGGADGTLLVKGGYDPRSLAFSPDGRSIVVGTATGAIDRWSIERRERSMPTIRDVHTSDIWDIRFSPTARYFASSSSDGSAALFTYPEGRYLRRAFEPGTLIHSIAFTRTGENLIGGGEDGRLHVWNLIAGSTTSISGIGHIGRIIHLAISGDGLLLASLGRDQTVRFWTLSAPIPMTLDRSTRAPAKGVAISSDGQLVAAGDAAGMVYVWRRDEAVPRLFDGHRQQVWAVAIAPDGRTLASGDRSGEVRIWDLQGRTLAMSRPGRPGAVWWLGFTPDGKRLIEAGDAGIDVLDIAANTTTELGRSEDVAMTRGAVSPDGTRLAISTIDGRVRLFDLTGNRFIRDLDVLHDIAWSVAWSADGRLLAVGSSDEVVSLWDPVTGEQKASLAGHSGGAVDIGFMADDATLAVVDRRGSLHFWDVATQRRLSPPIPGHAGTSWRLGVARQQDRVVTAGEDGKVRTWDVMSPVRACRIGETVFDTERKREYFGGGVHILSCSSNKE</sequence>
<dbReference type="SUPFAM" id="SSF56112">
    <property type="entry name" value="Protein kinase-like (PK-like)"/>
    <property type="match status" value="1"/>
</dbReference>